<dbReference type="AlphaFoldDB" id="A0A6A3JEJ5"/>
<dbReference type="EMBL" id="QXFV01002051">
    <property type="protein sequence ID" value="KAE8993686.1"/>
    <property type="molecule type" value="Genomic_DNA"/>
</dbReference>
<evidence type="ECO:0000313" key="1">
    <source>
        <dbReference type="EMBL" id="KAE8993686.1"/>
    </source>
</evidence>
<evidence type="ECO:0000313" key="2">
    <source>
        <dbReference type="Proteomes" id="UP000429607"/>
    </source>
</evidence>
<accession>A0A6A3JEJ5</accession>
<organism evidence="1 2">
    <name type="scientific">Phytophthora rubi</name>
    <dbReference type="NCBI Taxonomy" id="129364"/>
    <lineage>
        <taxon>Eukaryota</taxon>
        <taxon>Sar</taxon>
        <taxon>Stramenopiles</taxon>
        <taxon>Oomycota</taxon>
        <taxon>Peronosporomycetes</taxon>
        <taxon>Peronosporales</taxon>
        <taxon>Peronosporaceae</taxon>
        <taxon>Phytophthora</taxon>
    </lineage>
</organism>
<gene>
    <name evidence="1" type="ORF">PR001_g20605</name>
</gene>
<proteinExistence type="predicted"/>
<comment type="caution">
    <text evidence="1">The sequence shown here is derived from an EMBL/GenBank/DDBJ whole genome shotgun (WGS) entry which is preliminary data.</text>
</comment>
<reference evidence="1 2" key="1">
    <citation type="submission" date="2018-09" db="EMBL/GenBank/DDBJ databases">
        <title>Genomic investigation of the strawberry pathogen Phytophthora fragariae indicates pathogenicity is determined by transcriptional variation in three key races.</title>
        <authorList>
            <person name="Adams T.M."/>
            <person name="Armitage A.D."/>
            <person name="Sobczyk M.K."/>
            <person name="Bates H.J."/>
            <person name="Dunwell J.M."/>
            <person name="Nellist C.F."/>
            <person name="Harrison R.J."/>
        </authorList>
    </citation>
    <scope>NUCLEOTIDE SEQUENCE [LARGE SCALE GENOMIC DNA]</scope>
    <source>
        <strain evidence="1 2">SCRP249</strain>
    </source>
</reference>
<sequence length="305" mass="33175">MKSGLRDTFLEADARHGQLQTCHVQHLLETRYHASQWALAVSDQGDRMKVVSPSGTITDSKDSFDWGCSHSGYERITCDERPKSFASICKTDSNNRLMPPNNWDATIYRVNLVASVLGDIVPDSVASSNKYWSSVSNGDGYNAKVYLIHYDLKSKASEDIVLDGTDANERAPHVAPIVPDSVASSNKYWSSVSNGDGYNAKVYLIHYDLKSKASEDIVLDGTDANERAPHVAPIGKDGLLAMWEGGSSGGDLQEGGDRTIYAQVLDRATGKTISSKATVDKSVVSNRYQALPGRQRCVPVEGLVS</sequence>
<protein>
    <submittedName>
        <fullName evidence="1">Uncharacterized protein</fullName>
    </submittedName>
</protein>
<name>A0A6A3JEJ5_9STRA</name>
<dbReference type="Proteomes" id="UP000429607">
    <property type="component" value="Unassembled WGS sequence"/>
</dbReference>